<evidence type="ECO:0000313" key="4">
    <source>
        <dbReference type="Proteomes" id="UP001521150"/>
    </source>
</evidence>
<dbReference type="SMART" id="SM00306">
    <property type="entry name" value="HintN"/>
    <property type="match status" value="1"/>
</dbReference>
<reference evidence="3 4" key="1">
    <citation type="submission" date="2021-12" db="EMBL/GenBank/DDBJ databases">
        <title>Genome sequence of Kibdelosporangium philippinense ATCC 49844.</title>
        <authorList>
            <person name="Fedorov E.A."/>
            <person name="Omeragic M."/>
            <person name="Shalygina K.F."/>
            <person name="Maclea K.S."/>
        </authorList>
    </citation>
    <scope>NUCLEOTIDE SEQUENCE [LARGE SCALE GENOMIC DNA]</scope>
    <source>
        <strain evidence="3 4">ATCC 49844</strain>
    </source>
</reference>
<organism evidence="3 4">
    <name type="scientific">Kibdelosporangium philippinense</name>
    <dbReference type="NCBI Taxonomy" id="211113"/>
    <lineage>
        <taxon>Bacteria</taxon>
        <taxon>Bacillati</taxon>
        <taxon>Actinomycetota</taxon>
        <taxon>Actinomycetes</taxon>
        <taxon>Pseudonocardiales</taxon>
        <taxon>Pseudonocardiaceae</taxon>
        <taxon>Kibdelosporangium</taxon>
    </lineage>
</organism>
<dbReference type="PROSITE" id="PS50817">
    <property type="entry name" value="INTEIN_N_TER"/>
    <property type="match status" value="1"/>
</dbReference>
<dbReference type="Pfam" id="PF07591">
    <property type="entry name" value="PT-HINT"/>
    <property type="match status" value="1"/>
</dbReference>
<evidence type="ECO:0000256" key="1">
    <source>
        <dbReference type="SAM" id="MobiDB-lite"/>
    </source>
</evidence>
<name>A0ABS8ZT71_9PSEU</name>
<evidence type="ECO:0000259" key="2">
    <source>
        <dbReference type="SMART" id="SM00306"/>
    </source>
</evidence>
<evidence type="ECO:0000313" key="3">
    <source>
        <dbReference type="EMBL" id="MCE7010195.1"/>
    </source>
</evidence>
<dbReference type="Proteomes" id="UP001521150">
    <property type="component" value="Unassembled WGS sequence"/>
</dbReference>
<feature type="region of interest" description="Disordered" evidence="1">
    <location>
        <begin position="1"/>
        <end position="32"/>
    </location>
</feature>
<dbReference type="RefSeq" id="WP_233731682.1">
    <property type="nucleotide sequence ID" value="NZ_JAJVCN010000004.1"/>
</dbReference>
<gene>
    <name evidence="3" type="ORF">LWC34_46440</name>
</gene>
<proteinExistence type="predicted"/>
<dbReference type="InterPro" id="IPR003587">
    <property type="entry name" value="Hint_dom_N"/>
</dbReference>
<accession>A0ABS8ZT71</accession>
<feature type="domain" description="Hint" evidence="2">
    <location>
        <begin position="197"/>
        <end position="294"/>
    </location>
</feature>
<dbReference type="PROSITE" id="PS50818">
    <property type="entry name" value="INTEIN_C_TER"/>
    <property type="match status" value="1"/>
</dbReference>
<comment type="caution">
    <text evidence="3">The sequence shown here is derived from an EMBL/GenBank/DDBJ whole genome shotgun (WGS) entry which is preliminary data.</text>
</comment>
<sequence length="477" mass="50356">MPSYSRKYGDDVGSSGRKYGSNSKWGRGSDFKSASGRYFAISAAERAAERAAAAARAAAARRAAMKAVTDKAKAAIAHAAKNNPLPVLKAATTPKIAAKDLISSAATLPARKVASIAENVQDGNKVWAIVKATIIKPGTVVVQSVAEQAVTDYANSQQPGLGDALAFAGPALHRGNIAASAAGLRAKGKAKKTSCDSNSFDPNTPVLMADGSQKAISDIKVGDRVLATDPTTGRTASREVTDVRSHVSERQLVEVNVGDGKVVATDEHPFWVASDNRWSHAIDLKPGHRLETADHRDATVTGTRSWSEVRLVYNLTVDTDHTYYVVAGTQSVLVHNDDEGSGPADCDVKAAAMFHADILAKVPNSKRSGASEVVIAVTGEQYEAGSATGFKPYLVPKVSDILDRHTGPRGNGHGQCGLVQCLSAMYEDGVDPRGATVAAYMVRSPGNRNYGHEMGPCDSCAPFVEALDLKFVTKWKE</sequence>
<dbReference type="NCBIfam" id="TIGR01443">
    <property type="entry name" value="intein_Cterm"/>
    <property type="match status" value="1"/>
</dbReference>
<keyword evidence="4" id="KW-1185">Reference proteome</keyword>
<dbReference type="SUPFAM" id="SSF51294">
    <property type="entry name" value="Hedgehog/intein (Hint) domain"/>
    <property type="match status" value="1"/>
</dbReference>
<dbReference type="InterPro" id="IPR006141">
    <property type="entry name" value="Intein_N"/>
</dbReference>
<dbReference type="CDD" id="cd00081">
    <property type="entry name" value="Hint"/>
    <property type="match status" value="1"/>
</dbReference>
<dbReference type="Gene3D" id="2.170.16.10">
    <property type="entry name" value="Hedgehog/Intein (Hint) domain"/>
    <property type="match status" value="1"/>
</dbReference>
<dbReference type="InterPro" id="IPR036844">
    <property type="entry name" value="Hint_dom_sf"/>
</dbReference>
<protein>
    <recommendedName>
        <fullName evidence="2">Hint domain-containing protein</fullName>
    </recommendedName>
</protein>
<dbReference type="EMBL" id="JAJVCN010000004">
    <property type="protein sequence ID" value="MCE7010195.1"/>
    <property type="molecule type" value="Genomic_DNA"/>
</dbReference>
<dbReference type="InterPro" id="IPR030934">
    <property type="entry name" value="Intein_C"/>
</dbReference>